<organism evidence="1 2">
    <name type="scientific">Smallanthus sonchifolius</name>
    <dbReference type="NCBI Taxonomy" id="185202"/>
    <lineage>
        <taxon>Eukaryota</taxon>
        <taxon>Viridiplantae</taxon>
        <taxon>Streptophyta</taxon>
        <taxon>Embryophyta</taxon>
        <taxon>Tracheophyta</taxon>
        <taxon>Spermatophyta</taxon>
        <taxon>Magnoliopsida</taxon>
        <taxon>eudicotyledons</taxon>
        <taxon>Gunneridae</taxon>
        <taxon>Pentapetalae</taxon>
        <taxon>asterids</taxon>
        <taxon>campanulids</taxon>
        <taxon>Asterales</taxon>
        <taxon>Asteraceae</taxon>
        <taxon>Asteroideae</taxon>
        <taxon>Heliantheae alliance</taxon>
        <taxon>Millerieae</taxon>
        <taxon>Smallanthus</taxon>
    </lineage>
</organism>
<protein>
    <submittedName>
        <fullName evidence="1">Uncharacterized protein</fullName>
    </submittedName>
</protein>
<dbReference type="EMBL" id="CM042022">
    <property type="protein sequence ID" value="KAI3816842.1"/>
    <property type="molecule type" value="Genomic_DNA"/>
</dbReference>
<comment type="caution">
    <text evidence="1">The sequence shown here is derived from an EMBL/GenBank/DDBJ whole genome shotgun (WGS) entry which is preliminary data.</text>
</comment>
<evidence type="ECO:0000313" key="1">
    <source>
        <dbReference type="EMBL" id="KAI3816842.1"/>
    </source>
</evidence>
<name>A0ACB9J9L9_9ASTR</name>
<accession>A0ACB9J9L9</accession>
<proteinExistence type="predicted"/>
<sequence length="76" mass="8530">MGELKKIKHEIRDESDWYSFEVILPVALSCLFGLAISFFGFSCRRAISATGFTVLGIVNKLRRVVSNLIVGRRSIP</sequence>
<dbReference type="Proteomes" id="UP001056120">
    <property type="component" value="Linkage Group LG05"/>
</dbReference>
<reference evidence="1 2" key="2">
    <citation type="journal article" date="2022" name="Mol. Ecol. Resour.">
        <title>The genomes of chicory, endive, great burdock and yacon provide insights into Asteraceae paleo-polyploidization history and plant inulin production.</title>
        <authorList>
            <person name="Fan W."/>
            <person name="Wang S."/>
            <person name="Wang H."/>
            <person name="Wang A."/>
            <person name="Jiang F."/>
            <person name="Liu H."/>
            <person name="Zhao H."/>
            <person name="Xu D."/>
            <person name="Zhang Y."/>
        </authorList>
    </citation>
    <scope>NUCLEOTIDE SEQUENCE [LARGE SCALE GENOMIC DNA]</scope>
    <source>
        <strain evidence="2">cv. Yunnan</strain>
        <tissue evidence="1">Leaves</tissue>
    </source>
</reference>
<keyword evidence="2" id="KW-1185">Reference proteome</keyword>
<gene>
    <name evidence="1" type="ORF">L1987_16547</name>
</gene>
<evidence type="ECO:0000313" key="2">
    <source>
        <dbReference type="Proteomes" id="UP001056120"/>
    </source>
</evidence>
<reference evidence="2" key="1">
    <citation type="journal article" date="2022" name="Mol. Ecol. Resour.">
        <title>The genomes of chicory, endive, great burdock and yacon provide insights into Asteraceae palaeo-polyploidization history and plant inulin production.</title>
        <authorList>
            <person name="Fan W."/>
            <person name="Wang S."/>
            <person name="Wang H."/>
            <person name="Wang A."/>
            <person name="Jiang F."/>
            <person name="Liu H."/>
            <person name="Zhao H."/>
            <person name="Xu D."/>
            <person name="Zhang Y."/>
        </authorList>
    </citation>
    <scope>NUCLEOTIDE SEQUENCE [LARGE SCALE GENOMIC DNA]</scope>
    <source>
        <strain evidence="2">cv. Yunnan</strain>
    </source>
</reference>